<reference evidence="3 4" key="1">
    <citation type="submission" date="2019-02" db="EMBL/GenBank/DDBJ databases">
        <title>Deep-cultivation of Planctomycetes and their phenomic and genomic characterization uncovers novel biology.</title>
        <authorList>
            <person name="Wiegand S."/>
            <person name="Jogler M."/>
            <person name="Boedeker C."/>
            <person name="Pinto D."/>
            <person name="Vollmers J."/>
            <person name="Rivas-Marin E."/>
            <person name="Kohn T."/>
            <person name="Peeters S.H."/>
            <person name="Heuer A."/>
            <person name="Rast P."/>
            <person name="Oberbeckmann S."/>
            <person name="Bunk B."/>
            <person name="Jeske O."/>
            <person name="Meyerdierks A."/>
            <person name="Storesund J.E."/>
            <person name="Kallscheuer N."/>
            <person name="Luecker S."/>
            <person name="Lage O.M."/>
            <person name="Pohl T."/>
            <person name="Merkel B.J."/>
            <person name="Hornburger P."/>
            <person name="Mueller R.-W."/>
            <person name="Bruemmer F."/>
            <person name="Labrenz M."/>
            <person name="Spormann A.M."/>
            <person name="Op Den Camp H."/>
            <person name="Overmann J."/>
            <person name="Amann R."/>
            <person name="Jetten M.S.M."/>
            <person name="Mascher T."/>
            <person name="Medema M.H."/>
            <person name="Devos D.P."/>
            <person name="Kaster A.-K."/>
            <person name="Ovreas L."/>
            <person name="Rohde M."/>
            <person name="Galperin M.Y."/>
            <person name="Jogler C."/>
        </authorList>
    </citation>
    <scope>NUCLEOTIDE SEQUENCE [LARGE SCALE GENOMIC DNA]</scope>
    <source>
        <strain evidence="3 4">CA85</strain>
    </source>
</reference>
<gene>
    <name evidence="3" type="ORF">CA85_06970</name>
</gene>
<dbReference type="InterPro" id="IPR027558">
    <property type="entry name" value="Pre_pil_HX9DG_C"/>
</dbReference>
<dbReference type="SUPFAM" id="SSF54523">
    <property type="entry name" value="Pili subunits"/>
    <property type="match status" value="1"/>
</dbReference>
<dbReference type="NCBIfam" id="TIGR02532">
    <property type="entry name" value="IV_pilin_GFxxxE"/>
    <property type="match status" value="1"/>
</dbReference>
<dbReference type="InterPro" id="IPR012902">
    <property type="entry name" value="N_methyl_site"/>
</dbReference>
<protein>
    <recommendedName>
        <fullName evidence="2">DUF1559 domain-containing protein</fullName>
    </recommendedName>
</protein>
<dbReference type="Pfam" id="PF07963">
    <property type="entry name" value="N_methyl"/>
    <property type="match status" value="1"/>
</dbReference>
<organism evidence="3 4">
    <name type="scientific">Allorhodopirellula solitaria</name>
    <dbReference type="NCBI Taxonomy" id="2527987"/>
    <lineage>
        <taxon>Bacteria</taxon>
        <taxon>Pseudomonadati</taxon>
        <taxon>Planctomycetota</taxon>
        <taxon>Planctomycetia</taxon>
        <taxon>Pirellulales</taxon>
        <taxon>Pirellulaceae</taxon>
        <taxon>Allorhodopirellula</taxon>
    </lineage>
</organism>
<feature type="region of interest" description="Disordered" evidence="1">
    <location>
        <begin position="219"/>
        <end position="249"/>
    </location>
</feature>
<dbReference type="EMBL" id="SJPK01000001">
    <property type="protein sequence ID" value="TWT75406.1"/>
    <property type="molecule type" value="Genomic_DNA"/>
</dbReference>
<dbReference type="Proteomes" id="UP000318053">
    <property type="component" value="Unassembled WGS sequence"/>
</dbReference>
<name>A0A5C5YKK7_9BACT</name>
<proteinExistence type="predicted"/>
<sequence length="307" mass="32941">MSIATKRNLPGARAAFTLVELLVVIAIIGVLVGLLLPAVQAAREAARRCSCSNNMAQIGLSAHNFEFSMEHMPSGSINPDGPIRNEPVGQHVGYLVQLCPYIEQQGVAEQFDISLGTYDPANAPARAVHINSFLCPSSPYYVNNDNTSGLTNYAGCHHHTEAPIDEDNTGLLFLNSHVGYGEITDGSSHTILVGEMLPSLDSLGWASGTRASLRNTGWLAGRSMSPDAEPSSIPPRQYGQPEQLPPEALNEDGEMKKDFVGGFDSLHNGGAHFCFADGSIRFISHSIEPQLYQNLGNRADGAMMGSY</sequence>
<dbReference type="NCBIfam" id="TIGR04294">
    <property type="entry name" value="pre_pil_HX9DG"/>
    <property type="match status" value="1"/>
</dbReference>
<comment type="caution">
    <text evidence="3">The sequence shown here is derived from an EMBL/GenBank/DDBJ whole genome shotgun (WGS) entry which is preliminary data.</text>
</comment>
<keyword evidence="4" id="KW-1185">Reference proteome</keyword>
<accession>A0A5C5YKK7</accession>
<evidence type="ECO:0000259" key="2">
    <source>
        <dbReference type="Pfam" id="PF07596"/>
    </source>
</evidence>
<evidence type="ECO:0000313" key="4">
    <source>
        <dbReference type="Proteomes" id="UP000318053"/>
    </source>
</evidence>
<dbReference type="Pfam" id="PF07596">
    <property type="entry name" value="SBP_bac_10"/>
    <property type="match status" value="1"/>
</dbReference>
<dbReference type="Gene3D" id="3.30.700.10">
    <property type="entry name" value="Glycoprotein, Type 4 Pilin"/>
    <property type="match status" value="1"/>
</dbReference>
<dbReference type="InterPro" id="IPR045584">
    <property type="entry name" value="Pilin-like"/>
</dbReference>
<dbReference type="InterPro" id="IPR011453">
    <property type="entry name" value="DUF1559"/>
</dbReference>
<dbReference type="AlphaFoldDB" id="A0A5C5YKK7"/>
<dbReference type="PANTHER" id="PTHR30093">
    <property type="entry name" value="GENERAL SECRETION PATHWAY PROTEIN G"/>
    <property type="match status" value="1"/>
</dbReference>
<feature type="domain" description="DUF1559" evidence="2">
    <location>
        <begin position="40"/>
        <end position="290"/>
    </location>
</feature>
<dbReference type="PANTHER" id="PTHR30093:SF2">
    <property type="entry name" value="TYPE II SECRETION SYSTEM PROTEIN H"/>
    <property type="match status" value="1"/>
</dbReference>
<evidence type="ECO:0000313" key="3">
    <source>
        <dbReference type="EMBL" id="TWT75406.1"/>
    </source>
</evidence>
<evidence type="ECO:0000256" key="1">
    <source>
        <dbReference type="SAM" id="MobiDB-lite"/>
    </source>
</evidence>